<evidence type="ECO:0000259" key="2">
    <source>
        <dbReference type="Pfam" id="PF08714"/>
    </source>
</evidence>
<evidence type="ECO:0000313" key="3">
    <source>
        <dbReference type="EMBL" id="AIY40591.1"/>
    </source>
</evidence>
<dbReference type="STRING" id="279058.LT85_1433"/>
<dbReference type="AlphaFoldDB" id="A0A0A1F7T2"/>
<dbReference type="HOGENOM" id="CLU_105382_0_0_4"/>
<name>A0A0A1F7T2_9BURK</name>
<dbReference type="InterPro" id="IPR014826">
    <property type="entry name" value="HCHO-activating_enzyme"/>
</dbReference>
<dbReference type="OrthoDB" id="8443451at2"/>
<sequence>MIKIGEGFCGSGPNAAHINLFLGPKNGPMGTATVTAASSPGPGHIPFQAVLKPNMPVKPTTVFIGKAVLTTPNHENMTWGPAQAGVAYGVTKALLDGVLPPEAEDEWIAVAAVWVNPQADDADQVYANNCEATYLAAQRALAKGWPSRKELAEALGSISNPFYTPKK</sequence>
<dbReference type="EMBL" id="CP009962">
    <property type="protein sequence ID" value="AIY40591.1"/>
    <property type="molecule type" value="Genomic_DNA"/>
</dbReference>
<dbReference type="InterPro" id="IPR037075">
    <property type="entry name" value="HCHO-activating_enzyme_sf"/>
</dbReference>
<accession>A0A0A1F7T2</accession>
<gene>
    <name evidence="3" type="ORF">LT85_1433</name>
</gene>
<proteinExistence type="predicted"/>
<evidence type="ECO:0000256" key="1">
    <source>
        <dbReference type="ARBA" id="ARBA00023239"/>
    </source>
</evidence>
<dbReference type="Proteomes" id="UP000030302">
    <property type="component" value="Chromosome"/>
</dbReference>
<dbReference type="Gene3D" id="3.30.230.60">
    <property type="entry name" value="Formaldehyde-activating enzyme"/>
    <property type="match status" value="1"/>
</dbReference>
<dbReference type="InterPro" id="IPR020568">
    <property type="entry name" value="Ribosomal_Su5_D2-typ_SF"/>
</dbReference>
<dbReference type="GO" id="GO:0016840">
    <property type="term" value="F:carbon-nitrogen lyase activity"/>
    <property type="evidence" value="ECO:0007669"/>
    <property type="project" value="InterPro"/>
</dbReference>
<evidence type="ECO:0000313" key="4">
    <source>
        <dbReference type="Proteomes" id="UP000030302"/>
    </source>
</evidence>
<dbReference type="KEGG" id="care:LT85_1433"/>
<dbReference type="RefSeq" id="WP_038487017.1">
    <property type="nucleotide sequence ID" value="NZ_CP009962.1"/>
</dbReference>
<keyword evidence="4" id="KW-1185">Reference proteome</keyword>
<protein>
    <submittedName>
        <fullName evidence="3">Formaldehyde activating enzyme / D-arabino-3-hexulose 6-phosphate formaldehyde lyase</fullName>
    </submittedName>
</protein>
<reference evidence="4" key="1">
    <citation type="journal article" date="2014" name="Soil Biol. Biochem.">
        <title>Structure and function of bacterial communities in ageing soils: Insights from the Mendocino ecological staircase.</title>
        <authorList>
            <person name="Uroz S."/>
            <person name="Tech J.J."/>
            <person name="Sawaya N.A."/>
            <person name="Frey-Klett P."/>
            <person name="Leveau J.H.J."/>
        </authorList>
    </citation>
    <scope>NUCLEOTIDE SEQUENCE [LARGE SCALE GENOMIC DNA]</scope>
    <source>
        <strain evidence="4">Cal35</strain>
    </source>
</reference>
<feature type="domain" description="Formaldehyde-activating enzyme" evidence="2">
    <location>
        <begin position="4"/>
        <end position="162"/>
    </location>
</feature>
<dbReference type="Pfam" id="PF08714">
    <property type="entry name" value="Fae"/>
    <property type="match status" value="1"/>
</dbReference>
<keyword evidence="1 3" id="KW-0456">Lyase</keyword>
<dbReference type="NCBIfam" id="TIGR03126">
    <property type="entry name" value="one_C_fae"/>
    <property type="match status" value="1"/>
</dbReference>
<dbReference type="SUPFAM" id="SSF54211">
    <property type="entry name" value="Ribosomal protein S5 domain 2-like"/>
    <property type="match status" value="1"/>
</dbReference>
<organism evidence="3 4">
    <name type="scientific">Collimonas arenae</name>
    <dbReference type="NCBI Taxonomy" id="279058"/>
    <lineage>
        <taxon>Bacteria</taxon>
        <taxon>Pseudomonadati</taxon>
        <taxon>Pseudomonadota</taxon>
        <taxon>Betaproteobacteria</taxon>
        <taxon>Burkholderiales</taxon>
        <taxon>Oxalobacteraceae</taxon>
        <taxon>Collimonas</taxon>
    </lineage>
</organism>
<dbReference type="GO" id="GO:0016051">
    <property type="term" value="P:carbohydrate biosynthetic process"/>
    <property type="evidence" value="ECO:0007669"/>
    <property type="project" value="InterPro"/>
</dbReference>